<dbReference type="AlphaFoldDB" id="A0AAD6XMH9"/>
<evidence type="ECO:0000313" key="2">
    <source>
        <dbReference type="EMBL" id="KAJ7080368.1"/>
    </source>
</evidence>
<comment type="caution">
    <text evidence="2">The sequence shown here is derived from an EMBL/GenBank/DDBJ whole genome shotgun (WGS) entry which is preliminary data.</text>
</comment>
<evidence type="ECO:0000313" key="3">
    <source>
        <dbReference type="Proteomes" id="UP001222325"/>
    </source>
</evidence>
<accession>A0AAD6XMH9</accession>
<organism evidence="2 3">
    <name type="scientific">Mycena belliarum</name>
    <dbReference type="NCBI Taxonomy" id="1033014"/>
    <lineage>
        <taxon>Eukaryota</taxon>
        <taxon>Fungi</taxon>
        <taxon>Dikarya</taxon>
        <taxon>Basidiomycota</taxon>
        <taxon>Agaricomycotina</taxon>
        <taxon>Agaricomycetes</taxon>
        <taxon>Agaricomycetidae</taxon>
        <taxon>Agaricales</taxon>
        <taxon>Marasmiineae</taxon>
        <taxon>Mycenaceae</taxon>
        <taxon>Mycena</taxon>
    </lineage>
</organism>
<name>A0AAD6XMH9_9AGAR</name>
<keyword evidence="3" id="KW-1185">Reference proteome</keyword>
<dbReference type="EMBL" id="JARJCN010000055">
    <property type="protein sequence ID" value="KAJ7080368.1"/>
    <property type="molecule type" value="Genomic_DNA"/>
</dbReference>
<feature type="compositionally biased region" description="Polar residues" evidence="1">
    <location>
        <begin position="107"/>
        <end position="118"/>
    </location>
</feature>
<proteinExistence type="predicted"/>
<reference evidence="2" key="1">
    <citation type="submission" date="2023-03" db="EMBL/GenBank/DDBJ databases">
        <title>Massive genome expansion in bonnet fungi (Mycena s.s.) driven by repeated elements and novel gene families across ecological guilds.</title>
        <authorList>
            <consortium name="Lawrence Berkeley National Laboratory"/>
            <person name="Harder C.B."/>
            <person name="Miyauchi S."/>
            <person name="Viragh M."/>
            <person name="Kuo A."/>
            <person name="Thoen E."/>
            <person name="Andreopoulos B."/>
            <person name="Lu D."/>
            <person name="Skrede I."/>
            <person name="Drula E."/>
            <person name="Henrissat B."/>
            <person name="Morin E."/>
            <person name="Kohler A."/>
            <person name="Barry K."/>
            <person name="LaButti K."/>
            <person name="Morin E."/>
            <person name="Salamov A."/>
            <person name="Lipzen A."/>
            <person name="Mereny Z."/>
            <person name="Hegedus B."/>
            <person name="Baldrian P."/>
            <person name="Stursova M."/>
            <person name="Weitz H."/>
            <person name="Taylor A."/>
            <person name="Grigoriev I.V."/>
            <person name="Nagy L.G."/>
            <person name="Martin F."/>
            <person name="Kauserud H."/>
        </authorList>
    </citation>
    <scope>NUCLEOTIDE SEQUENCE</scope>
    <source>
        <strain evidence="2">CBHHK173m</strain>
    </source>
</reference>
<sequence length="372" mass="41764">MSFSPSSLQINGLWDAARLRATCKGEVKAWRNELLFGGYLEPRTVVVTQVEHLKDGSDSKWQHEFLRVHVLHRDTGESLTLIVDRDFWPKDLETPPTGVEIPGGNGNPTAGGSSSPATPTEPARELVPITAGQGSQLDDSVHHKKDVPEEGERRGLIYTFSGKLFQSSTKHFSDRKALDRVHRGIGDLEKQLASTTLHLQSLIFPESAEPCILDVAFFLTAVSEFAPKYHVGAFQCYWFARAACDGMCTQFRGELSDGPDAAKMGMWKTAVVRYVNPSQSIMDEYKVAKANHMKNLHKLTDAARAEVREEANQERRRLEEEVHKLTDAARAKGREEGSEERRRLEEEVQAGIEERRRMEEDLAKLRAELAAR</sequence>
<evidence type="ECO:0000256" key="1">
    <source>
        <dbReference type="SAM" id="MobiDB-lite"/>
    </source>
</evidence>
<feature type="region of interest" description="Disordered" evidence="1">
    <location>
        <begin position="93"/>
        <end position="123"/>
    </location>
</feature>
<dbReference type="Proteomes" id="UP001222325">
    <property type="component" value="Unassembled WGS sequence"/>
</dbReference>
<gene>
    <name evidence="2" type="ORF">B0H15DRAFT_804081</name>
</gene>
<protein>
    <submittedName>
        <fullName evidence="2">Uncharacterized protein</fullName>
    </submittedName>
</protein>
<feature type="region of interest" description="Disordered" evidence="1">
    <location>
        <begin position="314"/>
        <end position="357"/>
    </location>
</feature>